<dbReference type="KEGG" id="cben:EG339_05335"/>
<accession>A0A3G6TCU8</accession>
<dbReference type="Pfam" id="PF14391">
    <property type="entry name" value="DUF4421"/>
    <property type="match status" value="1"/>
</dbReference>
<protein>
    <submittedName>
        <fullName evidence="1">DUF4421 domain-containing protein</fullName>
    </submittedName>
</protein>
<name>A0A3G6TCU8_9FLAO</name>
<keyword evidence="2" id="KW-1185">Reference proteome</keyword>
<dbReference type="EMBL" id="CP033932">
    <property type="protein sequence ID" value="AZB24074.1"/>
    <property type="molecule type" value="Genomic_DNA"/>
</dbReference>
<dbReference type="AlphaFoldDB" id="A0A3G6TCU8"/>
<proteinExistence type="predicted"/>
<reference evidence="2" key="1">
    <citation type="submission" date="2018-11" db="EMBL/GenBank/DDBJ databases">
        <title>Proposal to divide the Flavobacteriaceae and reorganize its genera based on Amino Acid Identity values calculated from whole genome sequences.</title>
        <authorList>
            <person name="Nicholson A.C."/>
            <person name="Gulvik C.A."/>
            <person name="Whitney A.M."/>
            <person name="Humrighouse B.W."/>
            <person name="Bell M."/>
            <person name="Holmes B."/>
            <person name="Steigerwalt A.G."/>
            <person name="Villarma A."/>
            <person name="Sheth M."/>
            <person name="Batra D."/>
            <person name="Pryor J."/>
            <person name="Bernardet J.-F."/>
            <person name="Hugo C."/>
            <person name="Kampfer P."/>
            <person name="Newman J."/>
            <person name="McQuiston J.R."/>
        </authorList>
    </citation>
    <scope>NUCLEOTIDE SEQUENCE [LARGE SCALE GENOMIC DNA]</scope>
    <source>
        <strain evidence="2">G0229</strain>
    </source>
</reference>
<dbReference type="Proteomes" id="UP000271193">
    <property type="component" value="Chromosome"/>
</dbReference>
<dbReference type="InterPro" id="IPR025535">
    <property type="entry name" value="DUF4421"/>
</dbReference>
<dbReference type="RefSeq" id="WP_123869184.1">
    <property type="nucleotide sequence ID" value="NZ_DAMCWJ010000002.1"/>
</dbReference>
<evidence type="ECO:0000313" key="2">
    <source>
        <dbReference type="Proteomes" id="UP000271193"/>
    </source>
</evidence>
<gene>
    <name evidence="1" type="ORF">EG339_05335</name>
</gene>
<organism evidence="1 2">
    <name type="scientific">Chryseobacterium bernardetii</name>
    <dbReference type="NCBI Taxonomy" id="1241978"/>
    <lineage>
        <taxon>Bacteria</taxon>
        <taxon>Pseudomonadati</taxon>
        <taxon>Bacteroidota</taxon>
        <taxon>Flavobacteriia</taxon>
        <taxon>Flavobacteriales</taxon>
        <taxon>Weeksellaceae</taxon>
        <taxon>Chryseobacterium group</taxon>
        <taxon>Chryseobacterium</taxon>
    </lineage>
</organism>
<evidence type="ECO:0000313" key="1">
    <source>
        <dbReference type="EMBL" id="AZB24074.1"/>
    </source>
</evidence>
<sequence>MFSINNKTKVSLSIDYRMISATLSFTPKFFSGNKDNDLKGNSSYTDFSFRFFPKRFIQTFYYKNVKGFYIENMQEVAPPRVVENTYDKIQKKIPVL</sequence>